<sequence>MRVCILWPALQEPPAWLTEEYDMVRWNFCLRQRVFLNFTNQRRPYQEQALTVWRAHRPLSSGFELSLPVPSNSESAGSGSGAPAFGYVLCLCAARGAAAGSAGGPGRAASIAAQLMHSKNSNPATATLQQIYTNVDEGVLDPSTLDATAARDLLSRVLLAGDDELLLMLVEAGMGSALGPVCLQQILQYAMLEELPSLAQLVVQSTEVELTHEVLHWLVPHLLFSGNTAHAEVLLGRYCITRRNPLSAVAAIKEAIMKVVSASKAMTQQQDMFKLAVKFRAAQYSLVQELLQEHAGWEPEHLRRSSMKALNLCDVPVAPLLQRLQQSAAATTASAYTVASGSAAAASHEACAGHVGRLPA</sequence>
<gene>
    <name evidence="1" type="ORF">BQ4739_LOCUS6015</name>
</gene>
<dbReference type="Proteomes" id="UP000256970">
    <property type="component" value="Unassembled WGS sequence"/>
</dbReference>
<accession>A0A383VLG3</accession>
<keyword evidence="2" id="KW-1185">Reference proteome</keyword>
<reference evidence="1 2" key="1">
    <citation type="submission" date="2016-10" db="EMBL/GenBank/DDBJ databases">
        <authorList>
            <person name="Cai Z."/>
        </authorList>
    </citation>
    <scope>NUCLEOTIDE SEQUENCE [LARGE SCALE GENOMIC DNA]</scope>
</reference>
<evidence type="ECO:0000313" key="1">
    <source>
        <dbReference type="EMBL" id="SZX65534.1"/>
    </source>
</evidence>
<protein>
    <submittedName>
        <fullName evidence="1">Uncharacterized protein</fullName>
    </submittedName>
</protein>
<name>A0A383VLG3_TETOB</name>
<proteinExistence type="predicted"/>
<organism evidence="1 2">
    <name type="scientific">Tetradesmus obliquus</name>
    <name type="common">Green alga</name>
    <name type="synonym">Acutodesmus obliquus</name>
    <dbReference type="NCBI Taxonomy" id="3088"/>
    <lineage>
        <taxon>Eukaryota</taxon>
        <taxon>Viridiplantae</taxon>
        <taxon>Chlorophyta</taxon>
        <taxon>core chlorophytes</taxon>
        <taxon>Chlorophyceae</taxon>
        <taxon>CS clade</taxon>
        <taxon>Sphaeropleales</taxon>
        <taxon>Scenedesmaceae</taxon>
        <taxon>Tetradesmus</taxon>
    </lineage>
</organism>
<dbReference type="EMBL" id="FNXT01000650">
    <property type="protein sequence ID" value="SZX65534.1"/>
    <property type="molecule type" value="Genomic_DNA"/>
</dbReference>
<dbReference type="AlphaFoldDB" id="A0A383VLG3"/>
<evidence type="ECO:0000313" key="2">
    <source>
        <dbReference type="Proteomes" id="UP000256970"/>
    </source>
</evidence>